<dbReference type="EMBL" id="KN846973">
    <property type="protein sequence ID" value="KIW78539.1"/>
    <property type="molecule type" value="Genomic_DNA"/>
</dbReference>
<dbReference type="Pfam" id="PF24883">
    <property type="entry name" value="NPHP3_N"/>
    <property type="match status" value="1"/>
</dbReference>
<evidence type="ECO:0000256" key="1">
    <source>
        <dbReference type="ARBA" id="ARBA00022737"/>
    </source>
</evidence>
<dbReference type="InterPro" id="IPR056884">
    <property type="entry name" value="NPHP3-like_N"/>
</dbReference>
<evidence type="ECO:0000259" key="2">
    <source>
        <dbReference type="Pfam" id="PF17109"/>
    </source>
</evidence>
<proteinExistence type="predicted"/>
<keyword evidence="1" id="KW-0677">Repeat</keyword>
<evidence type="ECO:0000259" key="3">
    <source>
        <dbReference type="Pfam" id="PF24883"/>
    </source>
</evidence>
<accession>A0A0D2H1Q6</accession>
<reference evidence="4 5" key="1">
    <citation type="submission" date="2015-01" db="EMBL/GenBank/DDBJ databases">
        <title>The Genome Sequence of Fonsecaea pedrosoi CBS 271.37.</title>
        <authorList>
            <consortium name="The Broad Institute Genomics Platform"/>
            <person name="Cuomo C."/>
            <person name="de Hoog S."/>
            <person name="Gorbushina A."/>
            <person name="Stielow B."/>
            <person name="Teixiera M."/>
            <person name="Abouelleil A."/>
            <person name="Chapman S.B."/>
            <person name="Priest M."/>
            <person name="Young S.K."/>
            <person name="Wortman J."/>
            <person name="Nusbaum C."/>
            <person name="Birren B."/>
        </authorList>
    </citation>
    <scope>NUCLEOTIDE SEQUENCE [LARGE SCALE GENOMIC DNA]</scope>
    <source>
        <strain evidence="4 5">CBS 271.37</strain>
    </source>
</reference>
<dbReference type="InterPro" id="IPR031350">
    <property type="entry name" value="Goodbye_dom"/>
</dbReference>
<dbReference type="InterPro" id="IPR011990">
    <property type="entry name" value="TPR-like_helical_dom_sf"/>
</dbReference>
<sequence length="1414" mass="159567">MASRPEQRNLLAGVGNDDDEMKRILQEEWKKAQSKIAHLLKGHTLLGEIGVDIKTNRAGEIQDFDTTTAVKKLEEFLKKNQDESNKGGDGIKSFLNVVKSTGSVICDGVSVVFAPAPACFGAVVLLIDGVQSYSDFWENITDLLHACQTCFVRLQDHMKSRTITSHMCKTLVAQLHVFFEICAYANSQKCSLFRKVVGKAKLFFSKHARVKALLTQMDKYLQDEIVSQTLQIELSIADLRADMNLDETEWSKAIARALGFDQREPGLSELGKLYKDANPETGKWIQDNEIFKGWKDGTSGAPVLVLQGASGQGKTFIMARVVQMLSALTSRGAILAYYFGQQSGPRAQSSDPSEIKARTAHVVRSILWQCAEADKSLAKSMASIIGAVKDVEGSEAFHDSIKQWEYLLVDNDERNWGDIFILIDGFESCRVVLPMLEALDRYDYGRIRIFLTSSLEGWKPSQSSSVKSQALILGQHNSEDLATYITSAMSEMRYLKDSKHLLINQCRLHILENLPSWSRGDYYKITTFLQEISTTQREEVIRAALEKVRQGPEEQIKSYITELNKTLDEAEIFELNEIIMWITSGRRSLTLAEMDAAVKQKHARQWFSTLMERVAGTYKLVLSISPSGSVVWRDPSTEFYIAKRRPGTADVRNEPTVAVHRSELDIVRGENRIIEQFLRLVCPSQAMFDHFKFKDFLGARTGHPKPAVGICMDPVNANIHMALVCFGVLTEAPKDGEKRSEDVLRGYALENLLDHLTEVDLSLVDEVLKTEAGPLLARLFTDPNAIDAFFWTHQDESSLDRWDNTEGRWLGDIRRRLIRNPDGLILLSSWFKDEVVVAGIAEESHRQLTSAFAHPQADQDHMTERIFRPAAERLVRHLFESSRISTRRQETALDFLKRYLSKPEETTGDENNNQDGSTFKLSLKQVERIEDWARSVLFPQGAPNANARDALFQIHMSRIFRVHCHDHGEAKSRAERALRLDPNNILAKFEVGWYEDDPIEMYEDALAHIGDPDVKLYGRIIASVKIELGDLYLKSDKEDRRLKAPNTYLEGLKYNCTWFESYGQILDGYGKRSTWDEFVKFVEEFNSHSHEWKPHLDDMVCLLLKGRARCRNFALAAETVPNGGVVYELYETALELANKDKDVMSLFYLCLSYGTTLGFTPKKKEAIAQLEGALHHAQDLENRERDGNDAVIEKSDISNAAEELARLYLYQALAPDVEGIERQKSGQKLEELLRMRNEAEQNVIMSCCAARYHLSRGEHEKKMGAVQRISTMASHMLEDDTPSNDLLACTTLAQVTTSLGKESIAIDAWKLVHALGADHADSGSVCDGCGKKLDLCKGFYTCEDCVGLVLLDQACYATPRVKPGAPGLVCDRRHTFIHVPRWDETNDVSDSVDSAMETFNERVKEEILQRQPST</sequence>
<dbReference type="RefSeq" id="XP_013282347.1">
    <property type="nucleotide sequence ID" value="XM_013426893.1"/>
</dbReference>
<keyword evidence="5" id="KW-1185">Reference proteome</keyword>
<dbReference type="Proteomes" id="UP000053029">
    <property type="component" value="Unassembled WGS sequence"/>
</dbReference>
<evidence type="ECO:0000313" key="4">
    <source>
        <dbReference type="EMBL" id="KIW78539.1"/>
    </source>
</evidence>
<dbReference type="PANTHER" id="PTHR10039:SF17">
    <property type="entry name" value="FUNGAL STAND N-TERMINAL GOODBYE DOMAIN-CONTAINING PROTEIN-RELATED"/>
    <property type="match status" value="1"/>
</dbReference>
<gene>
    <name evidence="4" type="ORF">Z517_08377</name>
</gene>
<dbReference type="Pfam" id="PF17109">
    <property type="entry name" value="Goodbye"/>
    <property type="match status" value="1"/>
</dbReference>
<name>A0A0D2H1Q6_9EURO</name>
<dbReference type="HOGENOM" id="CLU_001466_0_1_1"/>
<evidence type="ECO:0000313" key="5">
    <source>
        <dbReference type="Proteomes" id="UP000053029"/>
    </source>
</evidence>
<dbReference type="AlphaFoldDB" id="A0A0D2H1Q6"/>
<dbReference type="PANTHER" id="PTHR10039">
    <property type="entry name" value="AMELOGENIN"/>
    <property type="match status" value="1"/>
</dbReference>
<feature type="domain" description="Nephrocystin 3-like N-terminal" evidence="3">
    <location>
        <begin position="281"/>
        <end position="453"/>
    </location>
</feature>
<dbReference type="GeneID" id="25307867"/>
<organism evidence="4 5">
    <name type="scientific">Fonsecaea pedrosoi CBS 271.37</name>
    <dbReference type="NCBI Taxonomy" id="1442368"/>
    <lineage>
        <taxon>Eukaryota</taxon>
        <taxon>Fungi</taxon>
        <taxon>Dikarya</taxon>
        <taxon>Ascomycota</taxon>
        <taxon>Pezizomycotina</taxon>
        <taxon>Eurotiomycetes</taxon>
        <taxon>Chaetothyriomycetidae</taxon>
        <taxon>Chaetothyriales</taxon>
        <taxon>Herpotrichiellaceae</taxon>
        <taxon>Fonsecaea</taxon>
    </lineage>
</organism>
<dbReference type="Gene3D" id="1.25.40.10">
    <property type="entry name" value="Tetratricopeptide repeat domain"/>
    <property type="match status" value="1"/>
</dbReference>
<dbReference type="VEuPathDB" id="FungiDB:Z517_08377"/>
<feature type="domain" description="Fungal STAND N-terminal Goodbye" evidence="2">
    <location>
        <begin position="70"/>
        <end position="155"/>
    </location>
</feature>
<protein>
    <submittedName>
        <fullName evidence="4">Unplaced genomic scaffold supercont1.5, whole genome shotgun sequence</fullName>
    </submittedName>
</protein>